<dbReference type="KEGG" id="pda:103718243"/>
<dbReference type="RefSeq" id="XP_026664710.2">
    <property type="nucleotide sequence ID" value="XM_026808909.2"/>
</dbReference>
<dbReference type="Gene3D" id="3.10.590.10">
    <property type="entry name" value="ph1033 like domains"/>
    <property type="match status" value="1"/>
</dbReference>
<evidence type="ECO:0000259" key="3">
    <source>
        <dbReference type="PROSITE" id="PS50882"/>
    </source>
</evidence>
<evidence type="ECO:0000256" key="1">
    <source>
        <dbReference type="RuleBase" id="RU369095"/>
    </source>
</evidence>
<gene>
    <name evidence="5 6" type="primary">LOC103718243</name>
</gene>
<dbReference type="GO" id="GO:0005654">
    <property type="term" value="C:nucleoplasm"/>
    <property type="evidence" value="ECO:0007669"/>
    <property type="project" value="TreeGrafter"/>
</dbReference>
<dbReference type="Proteomes" id="UP000228380">
    <property type="component" value="Unplaced"/>
</dbReference>
<dbReference type="GO" id="GO:0048024">
    <property type="term" value="P:regulation of mRNA splicing, via spliceosome"/>
    <property type="evidence" value="ECO:0007669"/>
    <property type="project" value="TreeGrafter"/>
</dbReference>
<evidence type="ECO:0000256" key="2">
    <source>
        <dbReference type="SAM" id="MobiDB-lite"/>
    </source>
</evidence>
<name>A0A8B8JAI2_PHODC</name>
<feature type="compositionally biased region" description="Acidic residues" evidence="2">
    <location>
        <begin position="21"/>
        <end position="35"/>
    </location>
</feature>
<dbReference type="OrthoDB" id="6103986at2759"/>
<dbReference type="RefSeq" id="XP_026664711.2">
    <property type="nucleotide sequence ID" value="XM_026808910.2"/>
</dbReference>
<comment type="function">
    <text evidence="1">Specifically recognizes and binds N6-methyladenosine (m6A)-containing RNAs, and regulates mRNA stability. M6A is a modification present at internal sites of mRNAs and some non-coding RNAs and plays a role in mRNA stability and processing.</text>
</comment>
<organism evidence="4 6">
    <name type="scientific">Phoenix dactylifera</name>
    <name type="common">Date palm</name>
    <dbReference type="NCBI Taxonomy" id="42345"/>
    <lineage>
        <taxon>Eukaryota</taxon>
        <taxon>Viridiplantae</taxon>
        <taxon>Streptophyta</taxon>
        <taxon>Embryophyta</taxon>
        <taxon>Tracheophyta</taxon>
        <taxon>Spermatophyta</taxon>
        <taxon>Magnoliopsida</taxon>
        <taxon>Liliopsida</taxon>
        <taxon>Arecaceae</taxon>
        <taxon>Coryphoideae</taxon>
        <taxon>Phoeniceae</taxon>
        <taxon>Phoenix</taxon>
    </lineage>
</organism>
<keyword evidence="4" id="KW-1185">Reference proteome</keyword>
<dbReference type="GO" id="GO:1990247">
    <property type="term" value="F:N6-methyladenosine-containing RNA reader activity"/>
    <property type="evidence" value="ECO:0007669"/>
    <property type="project" value="UniProtKB-UniRule"/>
</dbReference>
<feature type="domain" description="YTH" evidence="3">
    <location>
        <begin position="64"/>
        <end position="199"/>
    </location>
</feature>
<evidence type="ECO:0000313" key="4">
    <source>
        <dbReference type="Proteomes" id="UP000228380"/>
    </source>
</evidence>
<feature type="region of interest" description="Disordered" evidence="2">
    <location>
        <begin position="290"/>
        <end position="323"/>
    </location>
</feature>
<feature type="compositionally biased region" description="Basic and acidic residues" evidence="2">
    <location>
        <begin position="300"/>
        <end position="320"/>
    </location>
</feature>
<comment type="similarity">
    <text evidence="1">Belongs to the YTHDF family.</text>
</comment>
<dbReference type="CDD" id="cd21134">
    <property type="entry name" value="YTH"/>
    <property type="match status" value="1"/>
</dbReference>
<evidence type="ECO:0000313" key="5">
    <source>
        <dbReference type="RefSeq" id="XP_026664710.2"/>
    </source>
</evidence>
<dbReference type="InterPro" id="IPR045168">
    <property type="entry name" value="YTH_prot"/>
</dbReference>
<proteinExistence type="inferred from homology"/>
<dbReference type="GeneID" id="103718243"/>
<dbReference type="PANTHER" id="PTHR12357">
    <property type="entry name" value="YTH YT521-B HOMOLOGY DOMAIN-CONTAINING"/>
    <property type="match status" value="1"/>
</dbReference>
<sequence>MKENTSVIDSSLTESKHDLENSDDQESSFDKDNEEYNASTRGERFHSFSGVDSSSLMHNEKNTTRYFIIKSLSHQNIQLSIEKGIWATQVMNEPILEEAYHNSDRVILIFSVNMSGFFQGYAQMMSSVGWKRDKIWSKSSGGNNPWGHTFKVKWLRLHNLPFQKTLHLKNPLNDYKPVKISRDCQELSKDVGEDLCGLFDEVDIKCKLKRNYSLMDDIIPKRPCRNFPLHLQDEDCMLSIPSSNLGCSGATVLDPPFYQHVVQHGECSGFLKPERSHRISFLQNSPSHLESQKISKMKQPRVDRGLDNRQTDKDITDERNLPGSFSEDDILNMTYEEYLQAVGRSSVSSPCVAAVGPPWTMQGVQASGVPDNDLYNRYLSDWYHCQKVNGDIYN</sequence>
<dbReference type="GO" id="GO:0000398">
    <property type="term" value="P:mRNA splicing, via spliceosome"/>
    <property type="evidence" value="ECO:0007669"/>
    <property type="project" value="TreeGrafter"/>
</dbReference>
<feature type="region of interest" description="Disordered" evidence="2">
    <location>
        <begin position="1"/>
        <end position="42"/>
    </location>
</feature>
<dbReference type="PANTHER" id="PTHR12357:SF3">
    <property type="entry name" value="YTH DOMAIN-CONTAINING PROTEIN 1"/>
    <property type="match status" value="1"/>
</dbReference>
<accession>A0A8B8JAI2</accession>
<dbReference type="Pfam" id="PF04146">
    <property type="entry name" value="YTH"/>
    <property type="match status" value="1"/>
</dbReference>
<dbReference type="AlphaFoldDB" id="A0A8B8JAI2"/>
<feature type="compositionally biased region" description="Polar residues" evidence="2">
    <location>
        <begin position="1"/>
        <end position="13"/>
    </location>
</feature>
<dbReference type="PROSITE" id="PS50882">
    <property type="entry name" value="YTH"/>
    <property type="match status" value="1"/>
</dbReference>
<protein>
    <recommendedName>
        <fullName evidence="1">YTH domain-containing family protein</fullName>
    </recommendedName>
</protein>
<dbReference type="InterPro" id="IPR007275">
    <property type="entry name" value="YTH_domain"/>
</dbReference>
<dbReference type="GO" id="GO:0003729">
    <property type="term" value="F:mRNA binding"/>
    <property type="evidence" value="ECO:0007669"/>
    <property type="project" value="UniProtKB-UniRule"/>
</dbReference>
<evidence type="ECO:0000313" key="6">
    <source>
        <dbReference type="RefSeq" id="XP_026664711.2"/>
    </source>
</evidence>
<reference evidence="5 6" key="1">
    <citation type="submission" date="2025-04" db="UniProtKB">
        <authorList>
            <consortium name="RefSeq"/>
        </authorList>
    </citation>
    <scope>IDENTIFICATION</scope>
    <source>
        <tissue evidence="5 6">Young leaves</tissue>
    </source>
</reference>
<keyword evidence="1" id="KW-0694">RNA-binding</keyword>